<reference evidence="4" key="1">
    <citation type="submission" date="2024-03" db="EMBL/GenBank/DDBJ databases">
        <title>The Complete Genome of 'Candidatus Phytoplasma fraxini' AshY1 from the Ash Yellows Group.</title>
        <authorList>
            <person name="Boehm J.W."/>
            <person name="Huettel B."/>
            <person name="Schneider B."/>
            <person name="Kube M."/>
        </authorList>
    </citation>
    <scope>NUCLEOTIDE SEQUENCE [LARGE SCALE GENOMIC DNA]</scope>
    <source>
        <strain evidence="4">AshY1</strain>
    </source>
</reference>
<dbReference type="EMBL" id="CP146843">
    <property type="protein sequence ID" value="WYY26246.1"/>
    <property type="molecule type" value="Genomic_DNA"/>
</dbReference>
<protein>
    <submittedName>
        <fullName evidence="4">Hsp20 family protein</fullName>
    </submittedName>
</protein>
<dbReference type="RefSeq" id="WP_341266655.1">
    <property type="nucleotide sequence ID" value="NZ_CP146843.1"/>
</dbReference>
<evidence type="ECO:0000259" key="3">
    <source>
        <dbReference type="PROSITE" id="PS01031"/>
    </source>
</evidence>
<dbReference type="PROSITE" id="PS01031">
    <property type="entry name" value="SHSP"/>
    <property type="match status" value="1"/>
</dbReference>
<dbReference type="SUPFAM" id="SSF49764">
    <property type="entry name" value="HSP20-like chaperones"/>
    <property type="match status" value="1"/>
</dbReference>
<proteinExistence type="inferred from homology"/>
<keyword evidence="5" id="KW-1185">Reference proteome</keyword>
<evidence type="ECO:0000313" key="4">
    <source>
        <dbReference type="EMBL" id="WYY26246.1"/>
    </source>
</evidence>
<dbReference type="PANTHER" id="PTHR11527">
    <property type="entry name" value="HEAT-SHOCK PROTEIN 20 FAMILY MEMBER"/>
    <property type="match status" value="1"/>
</dbReference>
<evidence type="ECO:0000313" key="5">
    <source>
        <dbReference type="Proteomes" id="UP001484199"/>
    </source>
</evidence>
<feature type="domain" description="SHSP" evidence="3">
    <location>
        <begin position="27"/>
        <end position="141"/>
    </location>
</feature>
<organism evidence="4 5">
    <name type="scientific">Ash yellows phytoplasma</name>
    <dbReference type="NCBI Taxonomy" id="35780"/>
    <lineage>
        <taxon>Bacteria</taxon>
        <taxon>Bacillati</taxon>
        <taxon>Mycoplasmatota</taxon>
        <taxon>Mollicutes</taxon>
        <taxon>Acholeplasmatales</taxon>
        <taxon>Acholeplasmataceae</taxon>
        <taxon>Candidatus Phytoplasma</taxon>
        <taxon>16SrVII (Ash yellows group)</taxon>
    </lineage>
</organism>
<evidence type="ECO:0000256" key="2">
    <source>
        <dbReference type="RuleBase" id="RU003616"/>
    </source>
</evidence>
<name>A0ABZ2U856_ASHYP</name>
<comment type="similarity">
    <text evidence="1 2">Belongs to the small heat shock protein (HSP20) family.</text>
</comment>
<dbReference type="Proteomes" id="UP001484199">
    <property type="component" value="Chromosome"/>
</dbReference>
<dbReference type="InterPro" id="IPR002068">
    <property type="entry name" value="A-crystallin/Hsp20_dom"/>
</dbReference>
<dbReference type="Gene3D" id="2.60.40.790">
    <property type="match status" value="1"/>
</dbReference>
<sequence length="141" mass="16739">MSIVSLINRNQDLLENVFEDFKNNSFFENSYFLMKTDIKEYNDHYVLITELPGFTKEEIKISLDNGYLILEAIPSHKKEEKTEKFNYLKKERITGVIRRSFNLGEQFNIKDIDGNLENGLLILKIKKKQEEVKPKEYLELK</sequence>
<dbReference type="InterPro" id="IPR008978">
    <property type="entry name" value="HSP20-like_chaperone"/>
</dbReference>
<dbReference type="Pfam" id="PF00011">
    <property type="entry name" value="HSP20"/>
    <property type="match status" value="1"/>
</dbReference>
<accession>A0ABZ2U856</accession>
<evidence type="ECO:0000256" key="1">
    <source>
        <dbReference type="PROSITE-ProRule" id="PRU00285"/>
    </source>
</evidence>
<dbReference type="InterPro" id="IPR031107">
    <property type="entry name" value="Small_HSP"/>
</dbReference>
<gene>
    <name evidence="4" type="ORF">AshY1_00970</name>
</gene>